<gene>
    <name evidence="6" type="ORF">AYY17_10530</name>
</gene>
<dbReference type="GO" id="GO:0051539">
    <property type="term" value="F:4 iron, 4 sulfur cluster binding"/>
    <property type="evidence" value="ECO:0007669"/>
    <property type="project" value="UniProtKB-KW"/>
</dbReference>
<dbReference type="EMBL" id="LZEX01000043">
    <property type="protein sequence ID" value="OBU03552.1"/>
    <property type="molecule type" value="Genomic_DNA"/>
</dbReference>
<dbReference type="AlphaFoldDB" id="A0A1B8H397"/>
<evidence type="ECO:0000256" key="3">
    <source>
        <dbReference type="ARBA" id="ARBA00023004"/>
    </source>
</evidence>
<dbReference type="Pfam" id="PF25160">
    <property type="entry name" value="LdpA_Fe-S-bd"/>
    <property type="match status" value="1"/>
</dbReference>
<evidence type="ECO:0000256" key="4">
    <source>
        <dbReference type="ARBA" id="ARBA00023014"/>
    </source>
</evidence>
<dbReference type="InterPro" id="IPR057431">
    <property type="entry name" value="LdpA_Fe-S-bd"/>
</dbReference>
<dbReference type="InterPro" id="IPR050157">
    <property type="entry name" value="PSI_iron-sulfur_center"/>
</dbReference>
<dbReference type="InterPro" id="IPR017896">
    <property type="entry name" value="4Fe4S_Fe-S-bd"/>
</dbReference>
<comment type="caution">
    <text evidence="6">The sequence shown here is derived from an EMBL/GenBank/DDBJ whole genome shotgun (WGS) entry which is preliminary data.</text>
</comment>
<dbReference type="Pfam" id="PF00037">
    <property type="entry name" value="Fer4"/>
    <property type="match status" value="1"/>
</dbReference>
<evidence type="ECO:0000259" key="5">
    <source>
        <dbReference type="PROSITE" id="PS51379"/>
    </source>
</evidence>
<evidence type="ECO:0000313" key="6">
    <source>
        <dbReference type="EMBL" id="OBU03552.1"/>
    </source>
</evidence>
<feature type="domain" description="4Fe-4S ferredoxin-type" evidence="5">
    <location>
        <begin position="44"/>
        <end position="73"/>
    </location>
</feature>
<proteinExistence type="predicted"/>
<organism evidence="6 7">
    <name type="scientific">Morganella psychrotolerans</name>
    <dbReference type="NCBI Taxonomy" id="368603"/>
    <lineage>
        <taxon>Bacteria</taxon>
        <taxon>Pseudomonadati</taxon>
        <taxon>Pseudomonadota</taxon>
        <taxon>Gammaproteobacteria</taxon>
        <taxon>Enterobacterales</taxon>
        <taxon>Morganellaceae</taxon>
        <taxon>Morganella</taxon>
    </lineage>
</organism>
<protein>
    <submittedName>
        <fullName evidence="6">Ferredoxin</fullName>
    </submittedName>
</protein>
<evidence type="ECO:0000313" key="7">
    <source>
        <dbReference type="Proteomes" id="UP000092247"/>
    </source>
</evidence>
<name>A0A1B8H397_9GAMM</name>
<keyword evidence="1" id="KW-0004">4Fe-4S</keyword>
<dbReference type="SUPFAM" id="SSF54862">
    <property type="entry name" value="4Fe-4S ferredoxins"/>
    <property type="match status" value="1"/>
</dbReference>
<dbReference type="STRING" id="368603.AYY16_13170"/>
<dbReference type="PANTHER" id="PTHR24960">
    <property type="entry name" value="PHOTOSYSTEM I IRON-SULFUR CENTER-RELATED"/>
    <property type="match status" value="1"/>
</dbReference>
<keyword evidence="3" id="KW-0408">Iron</keyword>
<dbReference type="PROSITE" id="PS00198">
    <property type="entry name" value="4FE4S_FER_1"/>
    <property type="match status" value="1"/>
</dbReference>
<dbReference type="PROSITE" id="PS51379">
    <property type="entry name" value="4FE4S_FER_2"/>
    <property type="match status" value="3"/>
</dbReference>
<feature type="domain" description="4Fe-4S ferredoxin-type" evidence="5">
    <location>
        <begin position="219"/>
        <end position="247"/>
    </location>
</feature>
<dbReference type="InterPro" id="IPR017900">
    <property type="entry name" value="4Fe4S_Fe_S_CS"/>
</dbReference>
<dbReference type="PANTHER" id="PTHR24960:SF79">
    <property type="entry name" value="PHOTOSYSTEM I IRON-SULFUR CENTER"/>
    <property type="match status" value="1"/>
</dbReference>
<dbReference type="GO" id="GO:0046872">
    <property type="term" value="F:metal ion binding"/>
    <property type="evidence" value="ECO:0007669"/>
    <property type="project" value="UniProtKB-KW"/>
</dbReference>
<keyword evidence="4" id="KW-0411">Iron-sulfur</keyword>
<keyword evidence="2" id="KW-0479">Metal-binding</keyword>
<sequence length="293" mass="33129">MALTNPRRVSGAVNNRCVRKKLKNSTCNSCAAHCPANAVSFGYLDVRIDNERCFQCGNCLFVCPSDAIENIPVRERLFNDNAQLVINQKEAPAQIEELLVWHRQYHIRGMQITEPEVDSWLPVLAELNLRLKALQEPVWQLTIAPPAPIDTGKRFALFRQKAGAAELNRGRAKTGLNERKKLWPDDSWFDVRPDTEKCILCSACAAVCQESAILIENNQFTVDKTKCSGCMSCKDVCFPKAIDVVPMAEKNSLPVHYSYFDAHCKSCHLPFMSWQPEQTLCPICQSRKEKGWL</sequence>
<evidence type="ECO:0000256" key="1">
    <source>
        <dbReference type="ARBA" id="ARBA00022485"/>
    </source>
</evidence>
<reference evidence="6 7" key="1">
    <citation type="submission" date="2016-06" db="EMBL/GenBank/DDBJ databases">
        <authorList>
            <person name="Kjaerup R.B."/>
            <person name="Dalgaard T.S."/>
            <person name="Juul-Madsen H.R."/>
        </authorList>
    </citation>
    <scope>NUCLEOTIDE SEQUENCE [LARGE SCALE GENOMIC DNA]</scope>
    <source>
        <strain evidence="6 7">GCSL-Mp3</strain>
    </source>
</reference>
<dbReference type="Proteomes" id="UP000092247">
    <property type="component" value="Unassembled WGS sequence"/>
</dbReference>
<dbReference type="Gene3D" id="3.30.70.20">
    <property type="match status" value="2"/>
</dbReference>
<evidence type="ECO:0000256" key="2">
    <source>
        <dbReference type="ARBA" id="ARBA00022723"/>
    </source>
</evidence>
<feature type="domain" description="4Fe-4S ferredoxin-type" evidence="5">
    <location>
        <begin position="189"/>
        <end position="218"/>
    </location>
</feature>
<accession>A0A1B8H397</accession>